<gene>
    <name evidence="1" type="ORF">LACBIDRAFT_333490</name>
</gene>
<dbReference type="InParanoid" id="B0DW29"/>
<dbReference type="GeneID" id="6083751"/>
<protein>
    <submittedName>
        <fullName evidence="1">Predicted protein</fullName>
    </submittedName>
</protein>
<dbReference type="Proteomes" id="UP000001194">
    <property type="component" value="Unassembled WGS sequence"/>
</dbReference>
<name>B0DW29_LACBS</name>
<dbReference type="EMBL" id="DS547141">
    <property type="protein sequence ID" value="EDR01241.1"/>
    <property type="molecule type" value="Genomic_DNA"/>
</dbReference>
<dbReference type="HOGENOM" id="CLU_2027139_0_0_1"/>
<evidence type="ECO:0000313" key="1">
    <source>
        <dbReference type="EMBL" id="EDR01241.1"/>
    </source>
</evidence>
<accession>B0DW29</accession>
<evidence type="ECO:0000313" key="2">
    <source>
        <dbReference type="Proteomes" id="UP000001194"/>
    </source>
</evidence>
<reference evidence="1 2" key="1">
    <citation type="journal article" date="2008" name="Nature">
        <title>The genome of Laccaria bicolor provides insights into mycorrhizal symbiosis.</title>
        <authorList>
            <person name="Martin F."/>
            <person name="Aerts A."/>
            <person name="Ahren D."/>
            <person name="Brun A."/>
            <person name="Danchin E.G.J."/>
            <person name="Duchaussoy F."/>
            <person name="Gibon J."/>
            <person name="Kohler A."/>
            <person name="Lindquist E."/>
            <person name="Pereda V."/>
            <person name="Salamov A."/>
            <person name="Shapiro H.J."/>
            <person name="Wuyts J."/>
            <person name="Blaudez D."/>
            <person name="Buee M."/>
            <person name="Brokstein P."/>
            <person name="Canbaeck B."/>
            <person name="Cohen D."/>
            <person name="Courty P.E."/>
            <person name="Coutinho P.M."/>
            <person name="Delaruelle C."/>
            <person name="Detter J.C."/>
            <person name="Deveau A."/>
            <person name="DiFazio S."/>
            <person name="Duplessis S."/>
            <person name="Fraissinet-Tachet L."/>
            <person name="Lucic E."/>
            <person name="Frey-Klett P."/>
            <person name="Fourrey C."/>
            <person name="Feussner I."/>
            <person name="Gay G."/>
            <person name="Grimwood J."/>
            <person name="Hoegger P.J."/>
            <person name="Jain P."/>
            <person name="Kilaru S."/>
            <person name="Labbe J."/>
            <person name="Lin Y.C."/>
            <person name="Legue V."/>
            <person name="Le Tacon F."/>
            <person name="Marmeisse R."/>
            <person name="Melayah D."/>
            <person name="Montanini B."/>
            <person name="Muratet M."/>
            <person name="Nehls U."/>
            <person name="Niculita-Hirzel H."/>
            <person name="Oudot-Le Secq M.P."/>
            <person name="Peter M."/>
            <person name="Quesneville H."/>
            <person name="Rajashekar B."/>
            <person name="Reich M."/>
            <person name="Rouhier N."/>
            <person name="Schmutz J."/>
            <person name="Yin T."/>
            <person name="Chalot M."/>
            <person name="Henrissat B."/>
            <person name="Kuees U."/>
            <person name="Lucas S."/>
            <person name="Van de Peer Y."/>
            <person name="Podila G.K."/>
            <person name="Polle A."/>
            <person name="Pukkila P.J."/>
            <person name="Richardson P.M."/>
            <person name="Rouze P."/>
            <person name="Sanders I.R."/>
            <person name="Stajich J.E."/>
            <person name="Tunlid A."/>
            <person name="Tuskan G."/>
            <person name="Grigoriev I.V."/>
        </authorList>
    </citation>
    <scope>NUCLEOTIDE SEQUENCE [LARGE SCALE GENOMIC DNA]</scope>
    <source>
        <strain evidence="2">S238N-H82 / ATCC MYA-4686</strain>
    </source>
</reference>
<organism evidence="2">
    <name type="scientific">Laccaria bicolor (strain S238N-H82 / ATCC MYA-4686)</name>
    <name type="common">Bicoloured deceiver</name>
    <name type="synonym">Laccaria laccata var. bicolor</name>
    <dbReference type="NCBI Taxonomy" id="486041"/>
    <lineage>
        <taxon>Eukaryota</taxon>
        <taxon>Fungi</taxon>
        <taxon>Dikarya</taxon>
        <taxon>Basidiomycota</taxon>
        <taxon>Agaricomycotina</taxon>
        <taxon>Agaricomycetes</taxon>
        <taxon>Agaricomycetidae</taxon>
        <taxon>Agaricales</taxon>
        <taxon>Agaricineae</taxon>
        <taxon>Hydnangiaceae</taxon>
        <taxon>Laccaria</taxon>
    </lineage>
</organism>
<dbReference type="KEGG" id="lbc:LACBIDRAFT_333490"/>
<dbReference type="RefSeq" id="XP_001888117.1">
    <property type="nucleotide sequence ID" value="XM_001888082.1"/>
</dbReference>
<dbReference type="AlphaFoldDB" id="B0DW29"/>
<sequence>MAEFVRNDAFPDLVIASFELPIQPKFIVFSLALMRLTSFPTVAVGDKTFPPMKVWSAGKKLAKAKFRLEESAVGIALERYSLRVETCLNVNTSGETSSLKPPIISTMAITSTATQPVTPPPS</sequence>
<keyword evidence="2" id="KW-1185">Reference proteome</keyword>
<proteinExistence type="predicted"/>